<protein>
    <submittedName>
        <fullName evidence="2">tRNA (Adenosine(37)-N6)-threonylcarbamoyltransferase complex dimerization subunit type 1 TsaB</fullName>
    </submittedName>
</protein>
<dbReference type="Pfam" id="PF00814">
    <property type="entry name" value="TsaD"/>
    <property type="match status" value="1"/>
</dbReference>
<keyword evidence="3" id="KW-1185">Reference proteome</keyword>
<feature type="domain" description="Gcp-like" evidence="1">
    <location>
        <begin position="35"/>
        <end position="154"/>
    </location>
</feature>
<gene>
    <name evidence="2" type="primary">tsaB</name>
    <name evidence="2" type="ORF">GCM10009838_18950</name>
</gene>
<dbReference type="NCBIfam" id="TIGR03725">
    <property type="entry name" value="T6A_YeaZ"/>
    <property type="match status" value="1"/>
</dbReference>
<proteinExistence type="predicted"/>
<dbReference type="PANTHER" id="PTHR11735">
    <property type="entry name" value="TRNA N6-ADENOSINE THREONYLCARBAMOYLTRANSFERASE"/>
    <property type="match status" value="1"/>
</dbReference>
<dbReference type="InterPro" id="IPR000905">
    <property type="entry name" value="Gcp-like_dom"/>
</dbReference>
<comment type="caution">
    <text evidence="2">The sequence shown here is derived from an EMBL/GenBank/DDBJ whole genome shotgun (WGS) entry which is preliminary data.</text>
</comment>
<dbReference type="EMBL" id="BAAAQM010000008">
    <property type="protein sequence ID" value="GAA1962287.1"/>
    <property type="molecule type" value="Genomic_DNA"/>
</dbReference>
<reference evidence="2 3" key="1">
    <citation type="journal article" date="2019" name="Int. J. Syst. Evol. Microbiol.">
        <title>The Global Catalogue of Microorganisms (GCM) 10K type strain sequencing project: providing services to taxonomists for standard genome sequencing and annotation.</title>
        <authorList>
            <consortium name="The Broad Institute Genomics Platform"/>
            <consortium name="The Broad Institute Genome Sequencing Center for Infectious Disease"/>
            <person name="Wu L."/>
            <person name="Ma J."/>
        </authorList>
    </citation>
    <scope>NUCLEOTIDE SEQUENCE [LARGE SCALE GENOMIC DNA]</scope>
    <source>
        <strain evidence="2 3">JCM 16013</strain>
    </source>
</reference>
<name>A0ABN2R231_9ACTN</name>
<organism evidence="2 3">
    <name type="scientific">Catenulispora subtropica</name>
    <dbReference type="NCBI Taxonomy" id="450798"/>
    <lineage>
        <taxon>Bacteria</taxon>
        <taxon>Bacillati</taxon>
        <taxon>Actinomycetota</taxon>
        <taxon>Actinomycetes</taxon>
        <taxon>Catenulisporales</taxon>
        <taxon>Catenulisporaceae</taxon>
        <taxon>Catenulispora</taxon>
    </lineage>
</organism>
<evidence type="ECO:0000313" key="2">
    <source>
        <dbReference type="EMBL" id="GAA1962287.1"/>
    </source>
</evidence>
<dbReference type="InterPro" id="IPR043129">
    <property type="entry name" value="ATPase_NBD"/>
</dbReference>
<dbReference type="PANTHER" id="PTHR11735:SF11">
    <property type="entry name" value="TRNA THREONYLCARBAMOYLADENOSINE BIOSYNTHESIS PROTEIN TSAB"/>
    <property type="match status" value="1"/>
</dbReference>
<dbReference type="Proteomes" id="UP001499854">
    <property type="component" value="Unassembled WGS sequence"/>
</dbReference>
<dbReference type="InterPro" id="IPR022496">
    <property type="entry name" value="T6A_TsaB"/>
</dbReference>
<evidence type="ECO:0000259" key="1">
    <source>
        <dbReference type="Pfam" id="PF00814"/>
    </source>
</evidence>
<accession>A0ABN2R231</accession>
<dbReference type="SUPFAM" id="SSF53067">
    <property type="entry name" value="Actin-like ATPase domain"/>
    <property type="match status" value="2"/>
</dbReference>
<evidence type="ECO:0000313" key="3">
    <source>
        <dbReference type="Proteomes" id="UP001499854"/>
    </source>
</evidence>
<dbReference type="CDD" id="cd24032">
    <property type="entry name" value="ASKHA_NBD_TsaB"/>
    <property type="match status" value="1"/>
</dbReference>
<sequence>MRVLLLAFDTATPAITVALHDGADVLAESTTVDARRTGELLAPGIGAVLDAAGHKPGELTGIAVGVGPGPFTGLRVGLVTARALGDALGIPVHGVCTLDVVAYQSRRTEPFAVATDARRKEVYWAQYADYLTRTSEPDVAHPALIAERLSGLPVAGEGAVLYTEAFPKGIEPRHPSATALAELTALRLKDDPDSLLFPEPLYLRRPDAVEPGTRKRVSTG</sequence>
<dbReference type="Gene3D" id="3.30.420.40">
    <property type="match status" value="2"/>
</dbReference>